<dbReference type="Proteomes" id="UP001500575">
    <property type="component" value="Unassembled WGS sequence"/>
</dbReference>
<sequence>MHTMVEQESFDGDRYDDMPETVDELLTSAAEDEVEAITMHELGRYHELEGPCIYCAGQDRH</sequence>
<reference evidence="1 2" key="1">
    <citation type="journal article" date="2019" name="Int. J. Syst. Evol. Microbiol.">
        <title>The Global Catalogue of Microorganisms (GCM) 10K type strain sequencing project: providing services to taxonomists for standard genome sequencing and annotation.</title>
        <authorList>
            <consortium name="The Broad Institute Genomics Platform"/>
            <consortium name="The Broad Institute Genome Sequencing Center for Infectious Disease"/>
            <person name="Wu L."/>
            <person name="Ma J."/>
        </authorList>
    </citation>
    <scope>NUCLEOTIDE SEQUENCE [LARGE SCALE GENOMIC DNA]</scope>
    <source>
        <strain evidence="1 2">JCM 16021</strain>
    </source>
</reference>
<gene>
    <name evidence="1" type="ORF">GCM10009843_41430</name>
</gene>
<name>A0ABN2Z012_9ACTN</name>
<comment type="caution">
    <text evidence="1">The sequence shown here is derived from an EMBL/GenBank/DDBJ whole genome shotgun (WGS) entry which is preliminary data.</text>
</comment>
<accession>A0ABN2Z012</accession>
<protein>
    <submittedName>
        <fullName evidence="1">Uncharacterized protein</fullName>
    </submittedName>
</protein>
<dbReference type="EMBL" id="BAAAQQ010000014">
    <property type="protein sequence ID" value="GAA2134693.1"/>
    <property type="molecule type" value="Genomic_DNA"/>
</dbReference>
<evidence type="ECO:0000313" key="2">
    <source>
        <dbReference type="Proteomes" id="UP001500575"/>
    </source>
</evidence>
<keyword evidence="2" id="KW-1185">Reference proteome</keyword>
<organism evidence="1 2">
    <name type="scientific">Nocardioides bigeumensis</name>
    <dbReference type="NCBI Taxonomy" id="433657"/>
    <lineage>
        <taxon>Bacteria</taxon>
        <taxon>Bacillati</taxon>
        <taxon>Actinomycetota</taxon>
        <taxon>Actinomycetes</taxon>
        <taxon>Propionibacteriales</taxon>
        <taxon>Nocardioidaceae</taxon>
        <taxon>Nocardioides</taxon>
    </lineage>
</organism>
<proteinExistence type="predicted"/>
<evidence type="ECO:0000313" key="1">
    <source>
        <dbReference type="EMBL" id="GAA2134693.1"/>
    </source>
</evidence>